<comment type="function">
    <text evidence="6">Bidirectionally degrades single-stranded DNA into large acid-insoluble oligonucleotides, which are then degraded further into small acid-soluble oligonucleotides.</text>
</comment>
<comment type="catalytic activity">
    <reaction evidence="6">
        <text>Exonucleolytic cleavage in either 5'- to 3'- or 3'- to 5'-direction to yield nucleoside 5'-phosphates.</text>
        <dbReference type="EC" id="3.1.11.6"/>
    </reaction>
</comment>
<keyword evidence="9" id="KW-1185">Reference proteome</keyword>
<reference evidence="8 9" key="1">
    <citation type="submission" date="2015-01" db="EMBL/GenBank/DDBJ databases">
        <title>Comparative genomics of the lactic acid bacteria isolated from the honey bee gut.</title>
        <authorList>
            <person name="Ellegaard K.M."/>
            <person name="Tamarit D."/>
            <person name="Javelind E."/>
            <person name="Olofsson T."/>
            <person name="Andersson S.G."/>
            <person name="Vasquez A."/>
        </authorList>
    </citation>
    <scope>NUCLEOTIDE SEQUENCE [LARGE SCALE GENOMIC DNA]</scope>
    <source>
        <strain evidence="8 9">Hma11</strain>
    </source>
</reference>
<comment type="subunit">
    <text evidence="6">Heterooligomer composed of large and small subunits.</text>
</comment>
<dbReference type="NCBIfam" id="NF002138">
    <property type="entry name" value="PRK00977.1-2"/>
    <property type="match status" value="1"/>
</dbReference>
<feature type="compositionally biased region" description="Basic and acidic residues" evidence="7">
    <location>
        <begin position="61"/>
        <end position="71"/>
    </location>
</feature>
<dbReference type="RefSeq" id="WP_046307168.1">
    <property type="nucleotide sequence ID" value="NZ_BMCV01000001.1"/>
</dbReference>
<dbReference type="KEGG" id="lapi:DKL56_04810"/>
<evidence type="ECO:0000256" key="1">
    <source>
        <dbReference type="ARBA" id="ARBA00009998"/>
    </source>
</evidence>
<dbReference type="InterPro" id="IPR037004">
    <property type="entry name" value="Exonuc_VII_ssu_sf"/>
</dbReference>
<sequence>MATKKNNFEEELNELQKIVSNLENGNVALEDALTEFQTGVKLSKDLNKRLTEAEETVAKLIDSDGTEHQLDPNDAAAPEE</sequence>
<dbReference type="EMBL" id="JXLG01000005">
    <property type="protein sequence ID" value="KJY61572.1"/>
    <property type="molecule type" value="Genomic_DNA"/>
</dbReference>
<dbReference type="SUPFAM" id="SSF116842">
    <property type="entry name" value="XseB-like"/>
    <property type="match status" value="1"/>
</dbReference>
<dbReference type="PANTHER" id="PTHR34137:SF1">
    <property type="entry name" value="EXODEOXYRIBONUCLEASE 7 SMALL SUBUNIT"/>
    <property type="match status" value="1"/>
</dbReference>
<dbReference type="GeneID" id="78160501"/>
<evidence type="ECO:0000313" key="8">
    <source>
        <dbReference type="EMBL" id="KJY61572.1"/>
    </source>
</evidence>
<dbReference type="HAMAP" id="MF_00337">
    <property type="entry name" value="Exonuc_7_S"/>
    <property type="match status" value="1"/>
</dbReference>
<dbReference type="GO" id="GO:0006308">
    <property type="term" value="P:DNA catabolic process"/>
    <property type="evidence" value="ECO:0007669"/>
    <property type="project" value="UniProtKB-UniRule"/>
</dbReference>
<name>A0A0F4LS24_9LACO</name>
<proteinExistence type="inferred from homology"/>
<comment type="caution">
    <text evidence="8">The sequence shown here is derived from an EMBL/GenBank/DDBJ whole genome shotgun (WGS) entry which is preliminary data.</text>
</comment>
<evidence type="ECO:0000256" key="2">
    <source>
        <dbReference type="ARBA" id="ARBA00022490"/>
    </source>
</evidence>
<protein>
    <recommendedName>
        <fullName evidence="6">Exodeoxyribonuclease 7 small subunit</fullName>
        <ecNumber evidence="6">3.1.11.6</ecNumber>
    </recommendedName>
    <alternativeName>
        <fullName evidence="6">Exodeoxyribonuclease VII small subunit</fullName>
        <shortName evidence="6">Exonuclease VII small subunit</shortName>
    </alternativeName>
</protein>
<gene>
    <name evidence="6 8" type="primary">xseB</name>
    <name evidence="8" type="ORF">JF72_08650</name>
</gene>
<dbReference type="Pfam" id="PF02609">
    <property type="entry name" value="Exonuc_VII_S"/>
    <property type="match status" value="1"/>
</dbReference>
<keyword evidence="5 6" id="KW-0269">Exonuclease</keyword>
<dbReference type="Proteomes" id="UP000033682">
    <property type="component" value="Unassembled WGS sequence"/>
</dbReference>
<organism evidence="8 9">
    <name type="scientific">Lactobacillus apis</name>
    <dbReference type="NCBI Taxonomy" id="303541"/>
    <lineage>
        <taxon>Bacteria</taxon>
        <taxon>Bacillati</taxon>
        <taxon>Bacillota</taxon>
        <taxon>Bacilli</taxon>
        <taxon>Lactobacillales</taxon>
        <taxon>Lactobacillaceae</taxon>
        <taxon>Lactobacillus</taxon>
    </lineage>
</organism>
<dbReference type="GO" id="GO:0005829">
    <property type="term" value="C:cytosol"/>
    <property type="evidence" value="ECO:0007669"/>
    <property type="project" value="TreeGrafter"/>
</dbReference>
<evidence type="ECO:0000313" key="9">
    <source>
        <dbReference type="Proteomes" id="UP000033682"/>
    </source>
</evidence>
<dbReference type="EC" id="3.1.11.6" evidence="6"/>
<accession>A0A0F4LS24</accession>
<comment type="similarity">
    <text evidence="1 6">Belongs to the XseB family.</text>
</comment>
<dbReference type="PANTHER" id="PTHR34137">
    <property type="entry name" value="EXODEOXYRIBONUCLEASE 7 SMALL SUBUNIT"/>
    <property type="match status" value="1"/>
</dbReference>
<evidence type="ECO:0000256" key="6">
    <source>
        <dbReference type="HAMAP-Rule" id="MF_00337"/>
    </source>
</evidence>
<evidence type="ECO:0000256" key="5">
    <source>
        <dbReference type="ARBA" id="ARBA00022839"/>
    </source>
</evidence>
<keyword evidence="3 6" id="KW-0540">Nuclease</keyword>
<evidence type="ECO:0000256" key="7">
    <source>
        <dbReference type="SAM" id="MobiDB-lite"/>
    </source>
</evidence>
<evidence type="ECO:0000256" key="3">
    <source>
        <dbReference type="ARBA" id="ARBA00022722"/>
    </source>
</evidence>
<dbReference type="GO" id="GO:0008855">
    <property type="term" value="F:exodeoxyribonuclease VII activity"/>
    <property type="evidence" value="ECO:0007669"/>
    <property type="project" value="UniProtKB-UniRule"/>
</dbReference>
<dbReference type="OrthoDB" id="9798666at2"/>
<dbReference type="InterPro" id="IPR003761">
    <property type="entry name" value="Exonuc_VII_S"/>
</dbReference>
<dbReference type="AlphaFoldDB" id="A0A0F4LS24"/>
<keyword evidence="2 6" id="KW-0963">Cytoplasm</keyword>
<dbReference type="STRING" id="303541.JF72_08650"/>
<dbReference type="GO" id="GO:0009318">
    <property type="term" value="C:exodeoxyribonuclease VII complex"/>
    <property type="evidence" value="ECO:0007669"/>
    <property type="project" value="UniProtKB-UniRule"/>
</dbReference>
<keyword evidence="4 6" id="KW-0378">Hydrolase</keyword>
<dbReference type="HOGENOM" id="CLU_145918_3_2_9"/>
<evidence type="ECO:0000256" key="4">
    <source>
        <dbReference type="ARBA" id="ARBA00022801"/>
    </source>
</evidence>
<dbReference type="PATRIC" id="fig|303541.3.peg.1023"/>
<dbReference type="NCBIfam" id="TIGR01280">
    <property type="entry name" value="xseB"/>
    <property type="match status" value="1"/>
</dbReference>
<comment type="subcellular location">
    <subcellularLocation>
        <location evidence="6">Cytoplasm</location>
    </subcellularLocation>
</comment>
<feature type="region of interest" description="Disordered" evidence="7">
    <location>
        <begin position="61"/>
        <end position="80"/>
    </location>
</feature>
<dbReference type="Gene3D" id="1.10.287.1040">
    <property type="entry name" value="Exonuclease VII, small subunit"/>
    <property type="match status" value="1"/>
</dbReference>